<dbReference type="PATRIC" id="fig|935700.4.peg.1704"/>
<dbReference type="Proteomes" id="UP000032232">
    <property type="component" value="Unassembled WGS sequence"/>
</dbReference>
<evidence type="ECO:0000313" key="3">
    <source>
        <dbReference type="Proteomes" id="UP000032232"/>
    </source>
</evidence>
<name>A0A0D1ELE9_9RHOB</name>
<feature type="compositionally biased region" description="Low complexity" evidence="1">
    <location>
        <begin position="115"/>
        <end position="125"/>
    </location>
</feature>
<sequence length="136" mass="14064">MEITDEQVATAEATMEAKRAAGHATAARYDAGSERLIVSIHNGVELAIPVRLVEELAGKDPADLAEIEISPAGLGLHWPRIDADVYVPGLLAGVFGSRKWMAAQLGAQGGRTSTPAKAAAARANGAKGGRPKKQVG</sequence>
<proteinExistence type="predicted"/>
<gene>
    <name evidence="2" type="ORF">jaqu_16440</name>
</gene>
<dbReference type="InterPro" id="IPR018841">
    <property type="entry name" value="DUF2442"/>
</dbReference>
<feature type="region of interest" description="Disordered" evidence="1">
    <location>
        <begin position="106"/>
        <end position="136"/>
    </location>
</feature>
<keyword evidence="3" id="KW-1185">Reference proteome</keyword>
<dbReference type="Gene3D" id="3.30.2020.40">
    <property type="entry name" value="Uncharacterised protein PF10387, DUF2442"/>
    <property type="match status" value="1"/>
</dbReference>
<dbReference type="Pfam" id="PF10387">
    <property type="entry name" value="DUF2442"/>
    <property type="match status" value="1"/>
</dbReference>
<comment type="caution">
    <text evidence="2">The sequence shown here is derived from an EMBL/GenBank/DDBJ whole genome shotgun (WGS) entry which is preliminary data.</text>
</comment>
<evidence type="ECO:0008006" key="4">
    <source>
        <dbReference type="Google" id="ProtNLM"/>
    </source>
</evidence>
<dbReference type="STRING" id="935700.jaqu_16440"/>
<accession>A0A0D1ELE9</accession>
<organism evidence="2 3">
    <name type="scientific">Jannaschia aquimarina</name>
    <dbReference type="NCBI Taxonomy" id="935700"/>
    <lineage>
        <taxon>Bacteria</taxon>
        <taxon>Pseudomonadati</taxon>
        <taxon>Pseudomonadota</taxon>
        <taxon>Alphaproteobacteria</taxon>
        <taxon>Rhodobacterales</taxon>
        <taxon>Roseobacteraceae</taxon>
        <taxon>Jannaschia</taxon>
    </lineage>
</organism>
<protein>
    <recommendedName>
        <fullName evidence="4">DUF2442 domain-containing protein</fullName>
    </recommendedName>
</protein>
<dbReference type="RefSeq" id="WP_043918481.1">
    <property type="nucleotide sequence ID" value="NZ_FZPF01000027.1"/>
</dbReference>
<dbReference type="OrthoDB" id="337884at2"/>
<dbReference type="AlphaFoldDB" id="A0A0D1ELE9"/>
<reference evidence="2 3" key="1">
    <citation type="submission" date="2015-02" db="EMBL/GenBank/DDBJ databases">
        <title>Genome Sequence of Jannaschia aquimarina DSM28248, a member of the Roseobacter clade.</title>
        <authorList>
            <person name="Voget S."/>
            <person name="Daniel R."/>
        </authorList>
    </citation>
    <scope>NUCLEOTIDE SEQUENCE [LARGE SCALE GENOMIC DNA]</scope>
    <source>
        <strain evidence="2 3">GSW-M26</strain>
    </source>
</reference>
<dbReference type="EMBL" id="JYFE01000030">
    <property type="protein sequence ID" value="KIT16600.1"/>
    <property type="molecule type" value="Genomic_DNA"/>
</dbReference>
<evidence type="ECO:0000313" key="2">
    <source>
        <dbReference type="EMBL" id="KIT16600.1"/>
    </source>
</evidence>
<evidence type="ECO:0000256" key="1">
    <source>
        <dbReference type="SAM" id="MobiDB-lite"/>
    </source>
</evidence>